<keyword evidence="1" id="KW-0472">Membrane</keyword>
<dbReference type="GO" id="GO:0005886">
    <property type="term" value="C:plasma membrane"/>
    <property type="evidence" value="ECO:0007669"/>
    <property type="project" value="TreeGrafter"/>
</dbReference>
<name>A0A2T0VJQ9_9MICO</name>
<keyword evidence="1" id="KW-0812">Transmembrane</keyword>
<evidence type="ECO:0000259" key="2">
    <source>
        <dbReference type="PROSITE" id="PS50887"/>
    </source>
</evidence>
<dbReference type="CDD" id="cd01949">
    <property type="entry name" value="GGDEF"/>
    <property type="match status" value="1"/>
</dbReference>
<gene>
    <name evidence="3" type="ORF">B0I08_101584</name>
</gene>
<feature type="transmembrane region" description="Helical" evidence="1">
    <location>
        <begin position="185"/>
        <end position="208"/>
    </location>
</feature>
<dbReference type="Proteomes" id="UP000237983">
    <property type="component" value="Unassembled WGS sequence"/>
</dbReference>
<dbReference type="RefSeq" id="WP_106209587.1">
    <property type="nucleotide sequence ID" value="NZ_PVTL01000001.1"/>
</dbReference>
<sequence>MVIDTQTLLLAQGAVVAICGVAFILNNILRRNDKVGRTWSIAFVTGILTALAYAVWSVVPGAWWANAIGNAGVVLSLGTMWSGCRQYNDRSSTIGVVLAGTGVVALAALLPGPEGGDWAGSWAEFVAASVFAGLAGVESMRFRMRRSVTARMLAVVFWGVGGYFALRTVVFLIDGETGPVFLGYFGTIPTTFVSIALVTLAAVSMSVLTTNRAARGALDLASADGPRLPGVLSASQFDQHAEAWLFRAQRDRDPLVLLLVDIANLDHMNTAFGRSYGDEAIRAVARICVSTLPSAAIVGHRGGKSFAILTTAPAVGDAVAVAERLYTALVESPIDPVEGIRAAAACGIASTRASGYAYGVLQSQAAAALASAIEAGSGAIRLADPATSASPQ</sequence>
<dbReference type="InterPro" id="IPR043128">
    <property type="entry name" value="Rev_trsase/Diguanyl_cyclase"/>
</dbReference>
<dbReference type="GO" id="GO:1902201">
    <property type="term" value="P:negative regulation of bacterial-type flagellum-dependent cell motility"/>
    <property type="evidence" value="ECO:0007669"/>
    <property type="project" value="TreeGrafter"/>
</dbReference>
<dbReference type="EMBL" id="PVTL01000001">
    <property type="protein sequence ID" value="PRY70448.1"/>
    <property type="molecule type" value="Genomic_DNA"/>
</dbReference>
<dbReference type="Pfam" id="PF00990">
    <property type="entry name" value="GGDEF"/>
    <property type="match status" value="1"/>
</dbReference>
<dbReference type="GO" id="GO:0043709">
    <property type="term" value="P:cell adhesion involved in single-species biofilm formation"/>
    <property type="evidence" value="ECO:0007669"/>
    <property type="project" value="TreeGrafter"/>
</dbReference>
<dbReference type="SUPFAM" id="SSF55073">
    <property type="entry name" value="Nucleotide cyclase"/>
    <property type="match status" value="1"/>
</dbReference>
<feature type="domain" description="GGDEF" evidence="2">
    <location>
        <begin position="253"/>
        <end position="385"/>
    </location>
</feature>
<feature type="transmembrane region" description="Helical" evidence="1">
    <location>
        <begin position="62"/>
        <end position="81"/>
    </location>
</feature>
<dbReference type="InterPro" id="IPR050469">
    <property type="entry name" value="Diguanylate_Cyclase"/>
</dbReference>
<dbReference type="PANTHER" id="PTHR45138:SF9">
    <property type="entry name" value="DIGUANYLATE CYCLASE DGCM-RELATED"/>
    <property type="match status" value="1"/>
</dbReference>
<feature type="transmembrane region" description="Helical" evidence="1">
    <location>
        <begin position="152"/>
        <end position="173"/>
    </location>
</feature>
<evidence type="ECO:0000256" key="1">
    <source>
        <dbReference type="SAM" id="Phobius"/>
    </source>
</evidence>
<dbReference type="NCBIfam" id="TIGR00254">
    <property type="entry name" value="GGDEF"/>
    <property type="match status" value="1"/>
</dbReference>
<proteinExistence type="predicted"/>
<dbReference type="PANTHER" id="PTHR45138">
    <property type="entry name" value="REGULATORY COMPONENTS OF SENSORY TRANSDUCTION SYSTEM"/>
    <property type="match status" value="1"/>
</dbReference>
<comment type="caution">
    <text evidence="3">The sequence shown here is derived from an EMBL/GenBank/DDBJ whole genome shotgun (WGS) entry which is preliminary data.</text>
</comment>
<reference evidence="3 4" key="1">
    <citation type="submission" date="2018-03" db="EMBL/GenBank/DDBJ databases">
        <title>Genomic Encyclopedia of Type Strains, Phase III (KMG-III): the genomes of soil and plant-associated and newly described type strains.</title>
        <authorList>
            <person name="Whitman W."/>
        </authorList>
    </citation>
    <scope>NUCLEOTIDE SEQUENCE [LARGE SCALE GENOMIC DNA]</scope>
    <source>
        <strain evidence="3 4">CGMCC 1.12484</strain>
    </source>
</reference>
<feature type="transmembrane region" description="Helical" evidence="1">
    <location>
        <begin position="38"/>
        <end position="56"/>
    </location>
</feature>
<feature type="transmembrane region" description="Helical" evidence="1">
    <location>
        <begin position="122"/>
        <end position="140"/>
    </location>
</feature>
<organism evidence="3 4">
    <name type="scientific">Glaciihabitans tibetensis</name>
    <dbReference type="NCBI Taxonomy" id="1266600"/>
    <lineage>
        <taxon>Bacteria</taxon>
        <taxon>Bacillati</taxon>
        <taxon>Actinomycetota</taxon>
        <taxon>Actinomycetes</taxon>
        <taxon>Micrococcales</taxon>
        <taxon>Microbacteriaceae</taxon>
        <taxon>Glaciihabitans</taxon>
    </lineage>
</organism>
<dbReference type="OrthoDB" id="5115878at2"/>
<dbReference type="Gene3D" id="3.30.70.270">
    <property type="match status" value="1"/>
</dbReference>
<protein>
    <submittedName>
        <fullName evidence="3">Diguanylate cyclase (GGDEF)-like protein</fullName>
    </submittedName>
</protein>
<evidence type="ECO:0000313" key="4">
    <source>
        <dbReference type="Proteomes" id="UP000237983"/>
    </source>
</evidence>
<dbReference type="PROSITE" id="PS50887">
    <property type="entry name" value="GGDEF"/>
    <property type="match status" value="1"/>
</dbReference>
<accession>A0A2T0VJQ9</accession>
<keyword evidence="4" id="KW-1185">Reference proteome</keyword>
<feature type="transmembrane region" description="Helical" evidence="1">
    <location>
        <begin position="93"/>
        <end position="110"/>
    </location>
</feature>
<dbReference type="AlphaFoldDB" id="A0A2T0VJQ9"/>
<dbReference type="GO" id="GO:0052621">
    <property type="term" value="F:diguanylate cyclase activity"/>
    <property type="evidence" value="ECO:0007669"/>
    <property type="project" value="TreeGrafter"/>
</dbReference>
<dbReference type="InterPro" id="IPR000160">
    <property type="entry name" value="GGDEF_dom"/>
</dbReference>
<dbReference type="SMART" id="SM00267">
    <property type="entry name" value="GGDEF"/>
    <property type="match status" value="1"/>
</dbReference>
<evidence type="ECO:0000313" key="3">
    <source>
        <dbReference type="EMBL" id="PRY70448.1"/>
    </source>
</evidence>
<feature type="transmembrane region" description="Helical" evidence="1">
    <location>
        <begin position="6"/>
        <end position="26"/>
    </location>
</feature>
<keyword evidence="1" id="KW-1133">Transmembrane helix</keyword>
<dbReference type="InterPro" id="IPR029787">
    <property type="entry name" value="Nucleotide_cyclase"/>
</dbReference>